<feature type="region of interest" description="Disordered" evidence="1">
    <location>
        <begin position="206"/>
        <end position="228"/>
    </location>
</feature>
<dbReference type="InParanoid" id="A0A165QWR7"/>
<feature type="region of interest" description="Disordered" evidence="1">
    <location>
        <begin position="169"/>
        <end position="192"/>
    </location>
</feature>
<dbReference type="OrthoDB" id="2793736at2759"/>
<organism evidence="2 3">
    <name type="scientific">Neolentinus lepideus HHB14362 ss-1</name>
    <dbReference type="NCBI Taxonomy" id="1314782"/>
    <lineage>
        <taxon>Eukaryota</taxon>
        <taxon>Fungi</taxon>
        <taxon>Dikarya</taxon>
        <taxon>Basidiomycota</taxon>
        <taxon>Agaricomycotina</taxon>
        <taxon>Agaricomycetes</taxon>
        <taxon>Gloeophyllales</taxon>
        <taxon>Gloeophyllaceae</taxon>
        <taxon>Neolentinus</taxon>
    </lineage>
</organism>
<dbReference type="Proteomes" id="UP000076761">
    <property type="component" value="Unassembled WGS sequence"/>
</dbReference>
<reference evidence="2 3" key="1">
    <citation type="journal article" date="2016" name="Mol. Biol. Evol.">
        <title>Comparative Genomics of Early-Diverging Mushroom-Forming Fungi Provides Insights into the Origins of Lignocellulose Decay Capabilities.</title>
        <authorList>
            <person name="Nagy L.G."/>
            <person name="Riley R."/>
            <person name="Tritt A."/>
            <person name="Adam C."/>
            <person name="Daum C."/>
            <person name="Floudas D."/>
            <person name="Sun H."/>
            <person name="Yadav J.S."/>
            <person name="Pangilinan J."/>
            <person name="Larsson K.H."/>
            <person name="Matsuura K."/>
            <person name="Barry K."/>
            <person name="Labutti K."/>
            <person name="Kuo R."/>
            <person name="Ohm R.A."/>
            <person name="Bhattacharya S.S."/>
            <person name="Shirouzu T."/>
            <person name="Yoshinaga Y."/>
            <person name="Martin F.M."/>
            <person name="Grigoriev I.V."/>
            <person name="Hibbett D.S."/>
        </authorList>
    </citation>
    <scope>NUCLEOTIDE SEQUENCE [LARGE SCALE GENOMIC DNA]</scope>
    <source>
        <strain evidence="2 3">HHB14362 ss-1</strain>
    </source>
</reference>
<sequence>MSSTQAVAVVDLKKRAVQLASELSSRDQFWHAAHELLTFKSLSPSEFVRHSKKIVTLIEITRARLIESNIPLSKHVICTPGHEPYRSIYIQLLEALQSRQYLIEDNQLRARMKRLLLPLMSTSVASRSIRVMGVPIDDGLQAVPQTHLRTFHPYERQKGLTLRARDEIPGCDISMPPPDELPQASRKPKTSDRKIFDETITLDVLEDSPPKKEQWGEHPAAVPPRGRLRGRFGIFCTHKRR</sequence>
<name>A0A165QWR7_9AGAM</name>
<dbReference type="AlphaFoldDB" id="A0A165QWR7"/>
<protein>
    <submittedName>
        <fullName evidence="2">Uncharacterized protein</fullName>
    </submittedName>
</protein>
<evidence type="ECO:0000256" key="1">
    <source>
        <dbReference type="SAM" id="MobiDB-lite"/>
    </source>
</evidence>
<evidence type="ECO:0000313" key="3">
    <source>
        <dbReference type="Proteomes" id="UP000076761"/>
    </source>
</evidence>
<evidence type="ECO:0000313" key="2">
    <source>
        <dbReference type="EMBL" id="KZT22983.1"/>
    </source>
</evidence>
<dbReference type="EMBL" id="KV425589">
    <property type="protein sequence ID" value="KZT22983.1"/>
    <property type="molecule type" value="Genomic_DNA"/>
</dbReference>
<accession>A0A165QWR7</accession>
<gene>
    <name evidence="2" type="ORF">NEOLEDRAFT_1180392</name>
</gene>
<proteinExistence type="predicted"/>
<keyword evidence="3" id="KW-1185">Reference proteome</keyword>